<comment type="caution">
    <text evidence="4">The sequence shown here is derived from an EMBL/GenBank/DDBJ whole genome shotgun (WGS) entry which is preliminary data.</text>
</comment>
<dbReference type="PANTHER" id="PTHR45809">
    <property type="entry name" value="VIRAL IAP-ASSOCIATED FACTOR HOMOLOG"/>
    <property type="match status" value="1"/>
</dbReference>
<organism evidence="4 5">
    <name type="scientific">Armillaria borealis</name>
    <dbReference type="NCBI Taxonomy" id="47425"/>
    <lineage>
        <taxon>Eukaryota</taxon>
        <taxon>Fungi</taxon>
        <taxon>Dikarya</taxon>
        <taxon>Basidiomycota</taxon>
        <taxon>Agaricomycotina</taxon>
        <taxon>Agaricomycetes</taxon>
        <taxon>Agaricomycetidae</taxon>
        <taxon>Agaricales</taxon>
        <taxon>Marasmiineae</taxon>
        <taxon>Physalacriaceae</taxon>
        <taxon>Armillaria</taxon>
    </lineage>
</organism>
<dbReference type="SUPFAM" id="SSF52833">
    <property type="entry name" value="Thioredoxin-like"/>
    <property type="match status" value="1"/>
</dbReference>
<gene>
    <name evidence="4" type="ORF">EV421DRAFT_1710534</name>
</gene>
<dbReference type="EMBL" id="JAUEPT010000024">
    <property type="protein sequence ID" value="KAK0442989.1"/>
    <property type="molecule type" value="Genomic_DNA"/>
</dbReference>
<feature type="compositionally biased region" description="Polar residues" evidence="2">
    <location>
        <begin position="259"/>
        <end position="268"/>
    </location>
</feature>
<proteinExistence type="inferred from homology"/>
<feature type="region of interest" description="Disordered" evidence="2">
    <location>
        <begin position="227"/>
        <end position="287"/>
    </location>
</feature>
<evidence type="ECO:0000313" key="4">
    <source>
        <dbReference type="EMBL" id="KAK0442989.1"/>
    </source>
</evidence>
<dbReference type="InterPro" id="IPR036249">
    <property type="entry name" value="Thioredoxin-like_sf"/>
</dbReference>
<dbReference type="Proteomes" id="UP001175226">
    <property type="component" value="Unassembled WGS sequence"/>
</dbReference>
<feature type="region of interest" description="Disordered" evidence="2">
    <location>
        <begin position="1"/>
        <end position="61"/>
    </location>
</feature>
<accession>A0AA39JKH1</accession>
<evidence type="ECO:0000256" key="1">
    <source>
        <dbReference type="ARBA" id="ARBA00009686"/>
    </source>
</evidence>
<feature type="compositionally biased region" description="Acidic residues" evidence="2">
    <location>
        <begin position="276"/>
        <end position="287"/>
    </location>
</feature>
<dbReference type="Gene3D" id="3.40.30.10">
    <property type="entry name" value="Glutaredoxin"/>
    <property type="match status" value="1"/>
</dbReference>
<name>A0AA39JKH1_9AGAR</name>
<dbReference type="PANTHER" id="PTHR45809:SF3">
    <property type="entry name" value="VIRAL IAP-ASSOCIATED FACTOR HOMOLOG"/>
    <property type="match status" value="1"/>
</dbReference>
<comment type="similarity">
    <text evidence="1">Belongs to the phosducin family.</text>
</comment>
<feature type="compositionally biased region" description="Pro residues" evidence="2">
    <location>
        <begin position="23"/>
        <end position="37"/>
    </location>
</feature>
<dbReference type="InterPro" id="IPR051498">
    <property type="entry name" value="Phosducin-like_chap/apop_reg"/>
</dbReference>
<sequence>MSINPNEDTEFNDALRKHGIIPPREPTPPSPSPPPSPTLEEMLEDYTPSELKELSEDAPDDETERLIAAHRRQRIALERNAEKKARFGRVYPIGRDDYTREVTDASKINEEDDDDEKGTGVICFLYKDGIPRSERTFEHIRALAARYPRTKFVSIVGDKCIPNLPDSRIPMLIIYRKGEIRNQVIAWGSDRERRSEGAYLRLFVGSLMLTLCTELEAILIMTGAVDVPDVPPEQRRDDDDSDDDDSEDRRDPSARMRSAATSTNGRTQKNIRRSGDDEDDSDFEFDL</sequence>
<dbReference type="Pfam" id="PF02114">
    <property type="entry name" value="Phosducin"/>
    <property type="match status" value="1"/>
</dbReference>
<evidence type="ECO:0000259" key="3">
    <source>
        <dbReference type="Pfam" id="PF02114"/>
    </source>
</evidence>
<keyword evidence="5" id="KW-1185">Reference proteome</keyword>
<dbReference type="AlphaFoldDB" id="A0AA39JKH1"/>
<evidence type="ECO:0000256" key="2">
    <source>
        <dbReference type="SAM" id="MobiDB-lite"/>
    </source>
</evidence>
<dbReference type="InterPro" id="IPR024253">
    <property type="entry name" value="Phosducin_thioredoxin-like_dom"/>
</dbReference>
<reference evidence="4" key="1">
    <citation type="submission" date="2023-06" db="EMBL/GenBank/DDBJ databases">
        <authorList>
            <consortium name="Lawrence Berkeley National Laboratory"/>
            <person name="Ahrendt S."/>
            <person name="Sahu N."/>
            <person name="Indic B."/>
            <person name="Wong-Bajracharya J."/>
            <person name="Merenyi Z."/>
            <person name="Ke H.-M."/>
            <person name="Monk M."/>
            <person name="Kocsube S."/>
            <person name="Drula E."/>
            <person name="Lipzen A."/>
            <person name="Balint B."/>
            <person name="Henrissat B."/>
            <person name="Andreopoulos B."/>
            <person name="Martin F.M."/>
            <person name="Harder C.B."/>
            <person name="Rigling D."/>
            <person name="Ford K.L."/>
            <person name="Foster G.D."/>
            <person name="Pangilinan J."/>
            <person name="Papanicolaou A."/>
            <person name="Barry K."/>
            <person name="LaButti K."/>
            <person name="Viragh M."/>
            <person name="Koriabine M."/>
            <person name="Yan M."/>
            <person name="Riley R."/>
            <person name="Champramary S."/>
            <person name="Plett K.L."/>
            <person name="Tsai I.J."/>
            <person name="Slot J."/>
            <person name="Sipos G."/>
            <person name="Plett J."/>
            <person name="Nagy L.G."/>
            <person name="Grigoriev I.V."/>
        </authorList>
    </citation>
    <scope>NUCLEOTIDE SEQUENCE</scope>
    <source>
        <strain evidence="4">FPL87.14</strain>
    </source>
</reference>
<protein>
    <submittedName>
        <fullName evidence="4">Thioredoxin-like protein</fullName>
    </submittedName>
</protein>
<dbReference type="GO" id="GO:0006457">
    <property type="term" value="P:protein folding"/>
    <property type="evidence" value="ECO:0007669"/>
    <property type="project" value="TreeGrafter"/>
</dbReference>
<dbReference type="GO" id="GO:0005737">
    <property type="term" value="C:cytoplasm"/>
    <property type="evidence" value="ECO:0007669"/>
    <property type="project" value="TreeGrafter"/>
</dbReference>
<evidence type="ECO:0000313" key="5">
    <source>
        <dbReference type="Proteomes" id="UP001175226"/>
    </source>
</evidence>
<feature type="domain" description="Phosducin" evidence="3">
    <location>
        <begin position="59"/>
        <end position="185"/>
    </location>
</feature>